<organism evidence="2 3">
    <name type="scientific">Prauserella isguenensis</name>
    <dbReference type="NCBI Taxonomy" id="1470180"/>
    <lineage>
        <taxon>Bacteria</taxon>
        <taxon>Bacillati</taxon>
        <taxon>Actinomycetota</taxon>
        <taxon>Actinomycetes</taxon>
        <taxon>Pseudonocardiales</taxon>
        <taxon>Pseudonocardiaceae</taxon>
        <taxon>Prauserella</taxon>
    </lineage>
</organism>
<dbReference type="Proteomes" id="UP000550714">
    <property type="component" value="Unassembled WGS sequence"/>
</dbReference>
<evidence type="ECO:0000313" key="3">
    <source>
        <dbReference type="Proteomes" id="UP000550714"/>
    </source>
</evidence>
<evidence type="ECO:0008006" key="4">
    <source>
        <dbReference type="Google" id="ProtNLM"/>
    </source>
</evidence>
<keyword evidence="3" id="KW-1185">Reference proteome</keyword>
<reference evidence="2 3" key="1">
    <citation type="submission" date="2020-08" db="EMBL/GenBank/DDBJ databases">
        <title>Genomic Encyclopedia of Type Strains, Phase III (KMG-III): the genomes of soil and plant-associated and newly described type strains.</title>
        <authorList>
            <person name="Whitman W."/>
        </authorList>
    </citation>
    <scope>NUCLEOTIDE SEQUENCE [LARGE SCALE GENOMIC DNA]</scope>
    <source>
        <strain evidence="2 3">CECT 8577</strain>
    </source>
</reference>
<dbReference type="EMBL" id="JACHWU010000003">
    <property type="protein sequence ID" value="MBB3051909.1"/>
    <property type="molecule type" value="Genomic_DNA"/>
</dbReference>
<feature type="compositionally biased region" description="Polar residues" evidence="1">
    <location>
        <begin position="7"/>
        <end position="17"/>
    </location>
</feature>
<protein>
    <recommendedName>
        <fullName evidence="4">WXG100 family type VII secretion target</fullName>
    </recommendedName>
</protein>
<dbReference type="AlphaFoldDB" id="A0A839S5B2"/>
<accession>A0A839S5B2</accession>
<sequence>MHDGSPGSAQTAQNQLNEKAEAASTANRAAGAAWDKVDNIRRQAQQLMETWHQNGAACAEQLNRAAELAPDKGFFESIGDALIGAGDWVMDHLEQIGDVAGMISAVAGALAFIPVLTPVMAPIAIVSGGAALAAHAGDIVANGKAGSLNAWISVGGDALGLIPGVGAISRGVDAATTSLRTVDGLMPAAASGFSDFAAEAARTGGDAASAFKWLGQNAADTFGGSADVLAKSMQGGVNVALQGPTAADWVVGNGTTGDVKNAAGAASAGLNSVQGVGSYGEAVHGGFDIGRSLRGFAAAVG</sequence>
<comment type="caution">
    <text evidence="2">The sequence shown here is derived from an EMBL/GenBank/DDBJ whole genome shotgun (WGS) entry which is preliminary data.</text>
</comment>
<feature type="region of interest" description="Disordered" evidence="1">
    <location>
        <begin position="1"/>
        <end position="30"/>
    </location>
</feature>
<dbReference type="RefSeq" id="WP_183654897.1">
    <property type="nucleotide sequence ID" value="NZ_JACHWU010000003.1"/>
</dbReference>
<gene>
    <name evidence="2" type="ORF">FHS23_002938</name>
</gene>
<name>A0A839S5B2_9PSEU</name>
<evidence type="ECO:0000313" key="2">
    <source>
        <dbReference type="EMBL" id="MBB3051909.1"/>
    </source>
</evidence>
<evidence type="ECO:0000256" key="1">
    <source>
        <dbReference type="SAM" id="MobiDB-lite"/>
    </source>
</evidence>
<proteinExistence type="predicted"/>